<protein>
    <recommendedName>
        <fullName evidence="3">Protein N-terminal asparagine amidohydrolase</fullName>
    </recommendedName>
</protein>
<dbReference type="AlphaFoldDB" id="A0A9J6C032"/>
<gene>
    <name evidence="1" type="ORF">PVAND_005271</name>
</gene>
<dbReference type="GO" id="GO:0008418">
    <property type="term" value="F:protein-N-terminal asparagine amidohydrolase activity"/>
    <property type="evidence" value="ECO:0007669"/>
    <property type="project" value="InterPro"/>
</dbReference>
<dbReference type="OrthoDB" id="539995at2759"/>
<sequence>MKRKKTREINCIQQQKQSLKNDMTQTVIFTLPMRTKKHAVLCHVKLKQSTGFLVAASKRIRSGDVDLNITFELFHTMVLVLNGVLQDECIPLDTHSLFMQHPIYRDTANQLLSIPSKTIGPVGLLYIGQREMAAVAPHDKNVHIIGSDDATSCIIVVVRHSGSGAIALAHLDGNGTDEAVSTMVSRVQELALGYPEGRIELQLIGGFRDQQGYAEDLYSNIMQSFHKHPMEIDLTQACIGEVNTILRGEVNWPIIYGVGVNTRTGEIFPATFPDKGPDLYLRCARHFTGGHQVLDIYDSQLGMLRIGPFNYEPLRGVDLWLSQTDEFILQHLSTTPEVEPPHFVMQVRSTLKYIQENQFPAITVFRENRPLYYRRDENSGLWVHVRY</sequence>
<dbReference type="Pfam" id="PF14736">
    <property type="entry name" value="N_Asn_amidohyd"/>
    <property type="match status" value="1"/>
</dbReference>
<dbReference type="InterPro" id="IPR026750">
    <property type="entry name" value="NTAN1"/>
</dbReference>
<accession>A0A9J6C032</accession>
<comment type="caution">
    <text evidence="1">The sequence shown here is derived from an EMBL/GenBank/DDBJ whole genome shotgun (WGS) entry which is preliminary data.</text>
</comment>
<evidence type="ECO:0000313" key="1">
    <source>
        <dbReference type="EMBL" id="KAG5675362.1"/>
    </source>
</evidence>
<dbReference type="PANTHER" id="PTHR12498:SF0">
    <property type="entry name" value="PROTEIN N-TERMINAL ASPARAGINE AMIDOHYDROLASE"/>
    <property type="match status" value="1"/>
</dbReference>
<dbReference type="Proteomes" id="UP001107558">
    <property type="component" value="Chromosome 2"/>
</dbReference>
<dbReference type="GO" id="GO:0006511">
    <property type="term" value="P:ubiquitin-dependent protein catabolic process"/>
    <property type="evidence" value="ECO:0007669"/>
    <property type="project" value="TreeGrafter"/>
</dbReference>
<dbReference type="EMBL" id="JADBJN010000002">
    <property type="protein sequence ID" value="KAG5675362.1"/>
    <property type="molecule type" value="Genomic_DNA"/>
</dbReference>
<evidence type="ECO:0000313" key="2">
    <source>
        <dbReference type="Proteomes" id="UP001107558"/>
    </source>
</evidence>
<reference evidence="1" key="1">
    <citation type="submission" date="2021-03" db="EMBL/GenBank/DDBJ databases">
        <title>Chromosome level genome of the anhydrobiotic midge Polypedilum vanderplanki.</title>
        <authorList>
            <person name="Yoshida Y."/>
            <person name="Kikawada T."/>
            <person name="Gusev O."/>
        </authorList>
    </citation>
    <scope>NUCLEOTIDE SEQUENCE</scope>
    <source>
        <strain evidence="1">NIAS01</strain>
        <tissue evidence="1">Whole body or cell culture</tissue>
    </source>
</reference>
<keyword evidence="2" id="KW-1185">Reference proteome</keyword>
<evidence type="ECO:0008006" key="3">
    <source>
        <dbReference type="Google" id="ProtNLM"/>
    </source>
</evidence>
<proteinExistence type="predicted"/>
<name>A0A9J6C032_POLVA</name>
<organism evidence="1 2">
    <name type="scientific">Polypedilum vanderplanki</name>
    <name type="common">Sleeping chironomid midge</name>
    <dbReference type="NCBI Taxonomy" id="319348"/>
    <lineage>
        <taxon>Eukaryota</taxon>
        <taxon>Metazoa</taxon>
        <taxon>Ecdysozoa</taxon>
        <taxon>Arthropoda</taxon>
        <taxon>Hexapoda</taxon>
        <taxon>Insecta</taxon>
        <taxon>Pterygota</taxon>
        <taxon>Neoptera</taxon>
        <taxon>Endopterygota</taxon>
        <taxon>Diptera</taxon>
        <taxon>Nematocera</taxon>
        <taxon>Chironomoidea</taxon>
        <taxon>Chironomidae</taxon>
        <taxon>Chironominae</taxon>
        <taxon>Polypedilum</taxon>
        <taxon>Polypedilum</taxon>
    </lineage>
</organism>
<dbReference type="GO" id="GO:0005634">
    <property type="term" value="C:nucleus"/>
    <property type="evidence" value="ECO:0007669"/>
    <property type="project" value="TreeGrafter"/>
</dbReference>
<dbReference type="PANTHER" id="PTHR12498">
    <property type="entry name" value="N-TERMINAL ASPARAGINE AMIDOHYDROLASE"/>
    <property type="match status" value="1"/>
</dbReference>